<keyword evidence="6" id="KW-0378">Hydrolase</keyword>
<comment type="cofactor">
    <cofactor evidence="1">
        <name>a divalent metal cation</name>
        <dbReference type="ChEBI" id="CHEBI:60240"/>
    </cofactor>
</comment>
<evidence type="ECO:0000256" key="1">
    <source>
        <dbReference type="ARBA" id="ARBA00001968"/>
    </source>
</evidence>
<comment type="similarity">
    <text evidence="3">Belongs to the HARBI1 family.</text>
</comment>
<dbReference type="Pfam" id="PF03184">
    <property type="entry name" value="DDE_1"/>
    <property type="match status" value="1"/>
</dbReference>
<dbReference type="AlphaFoldDB" id="W4GEK2"/>
<dbReference type="InterPro" id="IPR045249">
    <property type="entry name" value="HARBI1-like"/>
</dbReference>
<evidence type="ECO:0000256" key="3">
    <source>
        <dbReference type="ARBA" id="ARBA00006958"/>
    </source>
</evidence>
<evidence type="ECO:0008006" key="11">
    <source>
        <dbReference type="Google" id="ProtNLM"/>
    </source>
</evidence>
<feature type="domain" description="DDE Tnp4" evidence="9">
    <location>
        <begin position="160"/>
        <end position="247"/>
    </location>
</feature>
<organism evidence="10">
    <name type="scientific">Aphanomyces astaci</name>
    <name type="common">Crayfish plague agent</name>
    <dbReference type="NCBI Taxonomy" id="112090"/>
    <lineage>
        <taxon>Eukaryota</taxon>
        <taxon>Sar</taxon>
        <taxon>Stramenopiles</taxon>
        <taxon>Oomycota</taxon>
        <taxon>Saprolegniomycetes</taxon>
        <taxon>Saprolegniales</taxon>
        <taxon>Verrucalvaceae</taxon>
        <taxon>Aphanomyces</taxon>
    </lineage>
</organism>
<protein>
    <recommendedName>
        <fullName evidence="11">DDE Tnp4 domain-containing protein</fullName>
    </recommendedName>
</protein>
<proteinExistence type="inferred from homology"/>
<evidence type="ECO:0000259" key="9">
    <source>
        <dbReference type="Pfam" id="PF13359"/>
    </source>
</evidence>
<dbReference type="OrthoDB" id="76498at2759"/>
<reference evidence="10" key="1">
    <citation type="submission" date="2013-12" db="EMBL/GenBank/DDBJ databases">
        <title>The Genome Sequence of Aphanomyces astaci APO3.</title>
        <authorList>
            <consortium name="The Broad Institute Genomics Platform"/>
            <person name="Russ C."/>
            <person name="Tyler B."/>
            <person name="van West P."/>
            <person name="Dieguez-Uribeondo J."/>
            <person name="Young S.K."/>
            <person name="Zeng Q."/>
            <person name="Gargeya S."/>
            <person name="Fitzgerald M."/>
            <person name="Abouelleil A."/>
            <person name="Alvarado L."/>
            <person name="Chapman S.B."/>
            <person name="Gainer-Dewar J."/>
            <person name="Goldberg J."/>
            <person name="Griggs A."/>
            <person name="Gujja S."/>
            <person name="Hansen M."/>
            <person name="Howarth C."/>
            <person name="Imamovic A."/>
            <person name="Ireland A."/>
            <person name="Larimer J."/>
            <person name="McCowan C."/>
            <person name="Murphy C."/>
            <person name="Pearson M."/>
            <person name="Poon T.W."/>
            <person name="Priest M."/>
            <person name="Roberts A."/>
            <person name="Saif S."/>
            <person name="Shea T."/>
            <person name="Sykes S."/>
            <person name="Wortman J."/>
            <person name="Nusbaum C."/>
            <person name="Birren B."/>
        </authorList>
    </citation>
    <scope>NUCLEOTIDE SEQUENCE [LARGE SCALE GENOMIC DNA]</scope>
    <source>
        <strain evidence="10">APO3</strain>
    </source>
</reference>
<dbReference type="GO" id="GO:0003676">
    <property type="term" value="F:nucleic acid binding"/>
    <property type="evidence" value="ECO:0007669"/>
    <property type="project" value="InterPro"/>
</dbReference>
<evidence type="ECO:0000256" key="5">
    <source>
        <dbReference type="ARBA" id="ARBA00022723"/>
    </source>
</evidence>
<name>W4GEK2_APHAT</name>
<comment type="subcellular location">
    <subcellularLocation>
        <location evidence="2">Nucleus</location>
    </subcellularLocation>
</comment>
<dbReference type="GO" id="GO:0004518">
    <property type="term" value="F:nuclease activity"/>
    <property type="evidence" value="ECO:0007669"/>
    <property type="project" value="UniProtKB-KW"/>
</dbReference>
<evidence type="ECO:0000259" key="8">
    <source>
        <dbReference type="Pfam" id="PF03184"/>
    </source>
</evidence>
<dbReference type="RefSeq" id="XP_009832449.1">
    <property type="nucleotide sequence ID" value="XM_009834147.1"/>
</dbReference>
<dbReference type="EMBL" id="KI913131">
    <property type="protein sequence ID" value="ETV78112.1"/>
    <property type="molecule type" value="Genomic_DNA"/>
</dbReference>
<dbReference type="GO" id="GO:0046872">
    <property type="term" value="F:metal ion binding"/>
    <property type="evidence" value="ECO:0007669"/>
    <property type="project" value="UniProtKB-KW"/>
</dbReference>
<dbReference type="InterPro" id="IPR027806">
    <property type="entry name" value="HARBI1_dom"/>
</dbReference>
<dbReference type="VEuPathDB" id="FungiDB:H257_08317"/>
<dbReference type="PANTHER" id="PTHR22930">
    <property type="match status" value="1"/>
</dbReference>
<keyword evidence="5" id="KW-0479">Metal-binding</keyword>
<dbReference type="PANTHER" id="PTHR22930:SF85">
    <property type="entry name" value="GH03217P-RELATED"/>
    <property type="match status" value="1"/>
</dbReference>
<evidence type="ECO:0000256" key="2">
    <source>
        <dbReference type="ARBA" id="ARBA00004123"/>
    </source>
</evidence>
<sequence length="265" mass="29907">MNGNIVNTYLNALDAKVAAQDRQILMLVDNAPPHILHTEIVLRNIRVRMLPKKTTAYLQPQDAGIIASFKSKVKQRQLENALDQIDALMAGRQGRYVLYEVPLVVAMGWAKEAWRSVSQSTVTNCWVRTGILDGDLSVLSERMSELVVGNQDGCTIRDKIPVGCFILGDAGYALFPWLITPFLPHEEGGKLSSMQKHFNFKHSSTRITVECAFGRLKERFRILKTPMKEKTLDRTVCVVAACFVLHNMFLQFNDGLFDIPCPRRD</sequence>
<evidence type="ECO:0000256" key="7">
    <source>
        <dbReference type="ARBA" id="ARBA00023242"/>
    </source>
</evidence>
<evidence type="ECO:0000313" key="10">
    <source>
        <dbReference type="EMBL" id="ETV78112.1"/>
    </source>
</evidence>
<evidence type="ECO:0000256" key="4">
    <source>
        <dbReference type="ARBA" id="ARBA00022722"/>
    </source>
</evidence>
<dbReference type="STRING" id="112090.W4GEK2"/>
<gene>
    <name evidence="10" type="ORF">H257_08317</name>
</gene>
<dbReference type="GO" id="GO:0005634">
    <property type="term" value="C:nucleus"/>
    <property type="evidence" value="ECO:0007669"/>
    <property type="project" value="UniProtKB-SubCell"/>
</dbReference>
<dbReference type="InterPro" id="IPR004875">
    <property type="entry name" value="DDE_SF_endonuclease_dom"/>
</dbReference>
<evidence type="ECO:0000256" key="6">
    <source>
        <dbReference type="ARBA" id="ARBA00022801"/>
    </source>
</evidence>
<dbReference type="Pfam" id="PF13359">
    <property type="entry name" value="DDE_Tnp_4"/>
    <property type="match status" value="1"/>
</dbReference>
<feature type="domain" description="DDE-1" evidence="8">
    <location>
        <begin position="2"/>
        <end position="126"/>
    </location>
</feature>
<dbReference type="GeneID" id="20810313"/>
<accession>W4GEK2</accession>
<keyword evidence="7" id="KW-0539">Nucleus</keyword>
<dbReference type="GO" id="GO:0016787">
    <property type="term" value="F:hydrolase activity"/>
    <property type="evidence" value="ECO:0007669"/>
    <property type="project" value="UniProtKB-KW"/>
</dbReference>
<keyword evidence="4" id="KW-0540">Nuclease</keyword>